<keyword evidence="5" id="KW-0560">Oxidoreductase</keyword>
<dbReference type="PANTHER" id="PTHR24305">
    <property type="entry name" value="CYTOCHROME P450"/>
    <property type="match status" value="1"/>
</dbReference>
<dbReference type="PANTHER" id="PTHR24305:SF222">
    <property type="entry name" value="CYTOCHROME P450 MONOOXYGENASE STCS"/>
    <property type="match status" value="1"/>
</dbReference>
<dbReference type="InterPro" id="IPR002401">
    <property type="entry name" value="Cyt_P450_E_grp-I"/>
</dbReference>
<evidence type="ECO:0000313" key="6">
    <source>
        <dbReference type="Proteomes" id="UP001446871"/>
    </source>
</evidence>
<keyword evidence="6" id="KW-1185">Reference proteome</keyword>
<dbReference type="PRINTS" id="PR00463">
    <property type="entry name" value="EP450I"/>
</dbReference>
<dbReference type="PRINTS" id="PR00385">
    <property type="entry name" value="P450"/>
</dbReference>
<proteinExistence type="predicted"/>
<keyword evidence="1" id="KW-0349">Heme</keyword>
<comment type="caution">
    <text evidence="5">The sequence shown here is derived from an EMBL/GenBank/DDBJ whole genome shotgun (WGS) entry which is preliminary data.</text>
</comment>
<keyword evidence="4" id="KW-0472">Membrane</keyword>
<reference evidence="5 6" key="1">
    <citation type="submission" date="2023-01" db="EMBL/GenBank/DDBJ databases">
        <title>Analysis of 21 Apiospora genomes using comparative genomics revels a genus with tremendous synthesis potential of carbohydrate active enzymes and secondary metabolites.</title>
        <authorList>
            <person name="Sorensen T."/>
        </authorList>
    </citation>
    <scope>NUCLEOTIDE SEQUENCE [LARGE SCALE GENOMIC DNA]</scope>
    <source>
        <strain evidence="5 6">CBS 83171</strain>
    </source>
</reference>
<dbReference type="InterPro" id="IPR050121">
    <property type="entry name" value="Cytochrome_P450_monoxygenase"/>
</dbReference>
<evidence type="ECO:0000256" key="3">
    <source>
        <dbReference type="ARBA" id="ARBA00023004"/>
    </source>
</evidence>
<keyword evidence="3" id="KW-0408">Iron</keyword>
<dbReference type="Pfam" id="PF00067">
    <property type="entry name" value="p450"/>
    <property type="match status" value="1"/>
</dbReference>
<keyword evidence="5" id="KW-0503">Monooxygenase</keyword>
<dbReference type="Gene3D" id="1.10.630.10">
    <property type="entry name" value="Cytochrome P450"/>
    <property type="match status" value="1"/>
</dbReference>
<feature type="transmembrane region" description="Helical" evidence="4">
    <location>
        <begin position="9"/>
        <end position="30"/>
    </location>
</feature>
<dbReference type="Proteomes" id="UP001446871">
    <property type="component" value="Unassembled WGS sequence"/>
</dbReference>
<dbReference type="InterPro" id="IPR001128">
    <property type="entry name" value="Cyt_P450"/>
</dbReference>
<evidence type="ECO:0000256" key="2">
    <source>
        <dbReference type="ARBA" id="ARBA00022723"/>
    </source>
</evidence>
<gene>
    <name evidence="5" type="ORF">PG996_014032</name>
</gene>
<dbReference type="GO" id="GO:0004497">
    <property type="term" value="F:monooxygenase activity"/>
    <property type="evidence" value="ECO:0007669"/>
    <property type="project" value="UniProtKB-KW"/>
</dbReference>
<protein>
    <submittedName>
        <fullName evidence="5">Cytochrome P450 monooxygenase</fullName>
    </submittedName>
</protein>
<evidence type="ECO:0000256" key="1">
    <source>
        <dbReference type="ARBA" id="ARBA00022617"/>
    </source>
</evidence>
<sequence length="566" mass="63466">MDIALERPLLAFAIAAVVIAATLLYQNLYYRRFQQFAHLPQLPPSLIWGHLKHFNDFTNRGKLDRHPGNKPALANGVWSLLIHAPRAGAATPYAHEQLATRPPMVVIVSHQVAEQISKPTAKFPYSALKSSSLSHVNELIGHRSILLKQGEEWKTIRRRFNPGFAPQNLMTLLPIIVDNMTPYLENIDAFVRSGRSFSLDEITTNLTFDIIGAVSVNENMNAQYADRQGDLIRTFKQLIKSGIRGRYATVVLVVDPLMHLRRRRLGKSITRQLQHIVKRSFADIKARERDGKEPDKLRTVVSLSLHDIDRLTPGVLEETCDQLKTFFFAGHDSTSAILVWAIYELSRTPHALQGVHDELDTLFGRDGARDPSIVQAKLLAPGGEEIVHRMRYISAVLKETLRLHPPAGSVRVARPGSGFVVSTPEGGEYNLDGCWMYINHNIVHRDPAVYGDSANDFVPERWLSSGTDTHLPPASAWRPFERGPRNCIGQELANIELRVIIAMLARRYEFTKVGLGEFQVDPQGRPTVDDKGQFKVKSELYNMYKIASKPVDGMMMKVKLASATAG</sequence>
<accession>A0ABR1TH57</accession>
<keyword evidence="4" id="KW-0812">Transmembrane</keyword>
<dbReference type="CDD" id="cd11051">
    <property type="entry name" value="CYP59-like"/>
    <property type="match status" value="1"/>
</dbReference>
<keyword evidence="2" id="KW-0479">Metal-binding</keyword>
<dbReference type="EMBL" id="JAQQWM010000009">
    <property type="protein sequence ID" value="KAK8045968.1"/>
    <property type="molecule type" value="Genomic_DNA"/>
</dbReference>
<dbReference type="SUPFAM" id="SSF48264">
    <property type="entry name" value="Cytochrome P450"/>
    <property type="match status" value="1"/>
</dbReference>
<keyword evidence="4" id="KW-1133">Transmembrane helix</keyword>
<evidence type="ECO:0000313" key="5">
    <source>
        <dbReference type="EMBL" id="KAK8045968.1"/>
    </source>
</evidence>
<dbReference type="InterPro" id="IPR036396">
    <property type="entry name" value="Cyt_P450_sf"/>
</dbReference>
<name>A0ABR1TH57_9PEZI</name>
<organism evidence="5 6">
    <name type="scientific">Apiospora saccharicola</name>
    <dbReference type="NCBI Taxonomy" id="335842"/>
    <lineage>
        <taxon>Eukaryota</taxon>
        <taxon>Fungi</taxon>
        <taxon>Dikarya</taxon>
        <taxon>Ascomycota</taxon>
        <taxon>Pezizomycotina</taxon>
        <taxon>Sordariomycetes</taxon>
        <taxon>Xylariomycetidae</taxon>
        <taxon>Amphisphaeriales</taxon>
        <taxon>Apiosporaceae</taxon>
        <taxon>Apiospora</taxon>
    </lineage>
</organism>
<evidence type="ECO:0000256" key="4">
    <source>
        <dbReference type="SAM" id="Phobius"/>
    </source>
</evidence>